<protein>
    <submittedName>
        <fullName evidence="1">Uncharacterized protein</fullName>
    </submittedName>
</protein>
<evidence type="ECO:0000313" key="2">
    <source>
        <dbReference type="Proteomes" id="UP000499080"/>
    </source>
</evidence>
<dbReference type="AlphaFoldDB" id="A0A4Y2LAH1"/>
<dbReference type="EMBL" id="BGPR01005584">
    <property type="protein sequence ID" value="GBN11502.1"/>
    <property type="molecule type" value="Genomic_DNA"/>
</dbReference>
<organism evidence="1 2">
    <name type="scientific">Araneus ventricosus</name>
    <name type="common">Orbweaver spider</name>
    <name type="synonym">Epeira ventricosa</name>
    <dbReference type="NCBI Taxonomy" id="182803"/>
    <lineage>
        <taxon>Eukaryota</taxon>
        <taxon>Metazoa</taxon>
        <taxon>Ecdysozoa</taxon>
        <taxon>Arthropoda</taxon>
        <taxon>Chelicerata</taxon>
        <taxon>Arachnida</taxon>
        <taxon>Araneae</taxon>
        <taxon>Araneomorphae</taxon>
        <taxon>Entelegynae</taxon>
        <taxon>Araneoidea</taxon>
        <taxon>Araneidae</taxon>
        <taxon>Araneus</taxon>
    </lineage>
</organism>
<accession>A0A4Y2LAH1</accession>
<reference evidence="1 2" key="1">
    <citation type="journal article" date="2019" name="Sci. Rep.">
        <title>Orb-weaving spider Araneus ventricosus genome elucidates the spidroin gene catalogue.</title>
        <authorList>
            <person name="Kono N."/>
            <person name="Nakamura H."/>
            <person name="Ohtoshi R."/>
            <person name="Moran D.A.P."/>
            <person name="Shinohara A."/>
            <person name="Yoshida Y."/>
            <person name="Fujiwara M."/>
            <person name="Mori M."/>
            <person name="Tomita M."/>
            <person name="Arakawa K."/>
        </authorList>
    </citation>
    <scope>NUCLEOTIDE SEQUENCE [LARGE SCALE GENOMIC DNA]</scope>
</reference>
<keyword evidence="2" id="KW-1185">Reference proteome</keyword>
<comment type="caution">
    <text evidence="1">The sequence shown here is derived from an EMBL/GenBank/DDBJ whole genome shotgun (WGS) entry which is preliminary data.</text>
</comment>
<sequence length="85" mass="9574">MTKTTPELAPPLQTSAPHQFPLRPVTRPCTRWGRPRWNGCCAPYQRADVCPPTYDLKCNLAPHMADFSAKSGFKPGTLRKSRPCY</sequence>
<gene>
    <name evidence="1" type="ORF">AVEN_250079_1</name>
</gene>
<name>A0A4Y2LAH1_ARAVE</name>
<dbReference type="Proteomes" id="UP000499080">
    <property type="component" value="Unassembled WGS sequence"/>
</dbReference>
<proteinExistence type="predicted"/>
<evidence type="ECO:0000313" key="1">
    <source>
        <dbReference type="EMBL" id="GBN11502.1"/>
    </source>
</evidence>